<dbReference type="Pfam" id="PF01368">
    <property type="entry name" value="DHH"/>
    <property type="match status" value="1"/>
</dbReference>
<evidence type="ECO:0000256" key="10">
    <source>
        <dbReference type="ARBA" id="ARBA00023136"/>
    </source>
</evidence>
<comment type="cofactor">
    <cofactor evidence="16">
        <name>Mn(2+)</name>
        <dbReference type="ChEBI" id="CHEBI:29035"/>
    </cofactor>
    <text evidence="16">For phosphodiesterase activity, probably binds 2 Mn(2+) per subunit.</text>
</comment>
<dbReference type="Pfam" id="PF21370">
    <property type="entry name" value="PAS_GdpP"/>
    <property type="match status" value="1"/>
</dbReference>
<dbReference type="Gene3D" id="3.30.450.20">
    <property type="entry name" value="PAS domain"/>
    <property type="match status" value="1"/>
</dbReference>
<evidence type="ECO:0000256" key="2">
    <source>
        <dbReference type="ARBA" id="ARBA00004651"/>
    </source>
</evidence>
<evidence type="ECO:0000256" key="4">
    <source>
        <dbReference type="ARBA" id="ARBA00022617"/>
    </source>
</evidence>
<keyword evidence="20" id="KW-1185">Reference proteome</keyword>
<dbReference type="InterPro" id="IPR003156">
    <property type="entry name" value="DHHA1_dom"/>
</dbReference>
<keyword evidence="9" id="KW-0408">Iron</keyword>
<keyword evidence="10 15" id="KW-0472">Membrane</keyword>
<comment type="cofactor">
    <cofactor evidence="1">
        <name>heme b</name>
        <dbReference type="ChEBI" id="CHEBI:60344"/>
    </cofactor>
</comment>
<dbReference type="InterPro" id="IPR014528">
    <property type="entry name" value="GdpP/PdeA"/>
</dbReference>
<dbReference type="FunFam" id="3.90.1640.10:FF:000002">
    <property type="entry name" value="Cyclic-di-AMP phosphodiesterase"/>
    <property type="match status" value="1"/>
</dbReference>
<dbReference type="STRING" id="1321606.SAMD00020551_1420"/>
<dbReference type="Pfam" id="PF02272">
    <property type="entry name" value="DHHA1"/>
    <property type="match status" value="1"/>
</dbReference>
<evidence type="ECO:0000256" key="17">
    <source>
        <dbReference type="SAM" id="Phobius"/>
    </source>
</evidence>
<dbReference type="EC" id="3.1.4.-" evidence="15"/>
<evidence type="ECO:0000313" key="19">
    <source>
        <dbReference type="EMBL" id="GAM13279.1"/>
    </source>
</evidence>
<comment type="subcellular location">
    <subcellularLocation>
        <location evidence="2">Cell membrane</location>
        <topology evidence="2">Multi-pass membrane protein</topology>
    </subcellularLocation>
</comment>
<feature type="binding site" evidence="16">
    <location>
        <position position="351"/>
    </location>
    <ligand>
        <name>Mn(2+)</name>
        <dbReference type="ChEBI" id="CHEBI:29035"/>
        <label>2</label>
    </ligand>
</feature>
<evidence type="ECO:0000256" key="8">
    <source>
        <dbReference type="ARBA" id="ARBA00022989"/>
    </source>
</evidence>
<comment type="similarity">
    <text evidence="13 15">Belongs to the GdpP/PdeA phosphodiesterase family.</text>
</comment>
<evidence type="ECO:0000256" key="1">
    <source>
        <dbReference type="ARBA" id="ARBA00001970"/>
    </source>
</evidence>
<dbReference type="Pfam" id="PF24898">
    <property type="entry name" value="GGDEF_GdpP"/>
    <property type="match status" value="1"/>
</dbReference>
<dbReference type="InterPro" id="IPR000160">
    <property type="entry name" value="GGDEF_dom"/>
</dbReference>
<comment type="catalytic activity">
    <reaction evidence="12">
        <text>3',3'-c-di-AMP + H2O = 5'-O-phosphonoadenylyl-(3'-&gt;5')-adenosine + H(+)</text>
        <dbReference type="Rhea" id="RHEA:54420"/>
        <dbReference type="ChEBI" id="CHEBI:15377"/>
        <dbReference type="ChEBI" id="CHEBI:15378"/>
        <dbReference type="ChEBI" id="CHEBI:71500"/>
        <dbReference type="ChEBI" id="CHEBI:138171"/>
        <dbReference type="EC" id="3.1.4.59"/>
    </reaction>
</comment>
<comment type="caution">
    <text evidence="19">The sequence shown here is derived from an EMBL/GenBank/DDBJ whole genome shotgun (WGS) entry which is preliminary data.</text>
</comment>
<evidence type="ECO:0000256" key="11">
    <source>
        <dbReference type="ARBA" id="ARBA00023211"/>
    </source>
</evidence>
<name>A0A0A8X1Z5_MESS1</name>
<comment type="function">
    <text evidence="15">Has phosphodiesterase (PDE) activity against cyclic-di-AMP (c-di-AMP).</text>
</comment>
<evidence type="ECO:0000256" key="14">
    <source>
        <dbReference type="ARBA" id="ARBA00066839"/>
    </source>
</evidence>
<dbReference type="PANTHER" id="PTHR47618:SF2">
    <property type="entry name" value="CYCLIC-DI-AMP PHOSPHODIESTERASE GDPP"/>
    <property type="match status" value="1"/>
</dbReference>
<evidence type="ECO:0000256" key="13">
    <source>
        <dbReference type="ARBA" id="ARBA00061474"/>
    </source>
</evidence>
<evidence type="ECO:0000256" key="9">
    <source>
        <dbReference type="ARBA" id="ARBA00023004"/>
    </source>
</evidence>
<sequence length="657" mass="74124">MPSYLERRQIRYPLYGLMAVTLVLIGFLSYYNWIIGAAGFILTGLLIYLIFQVNHIIRQETEEYISTLSYRVKKVGEEALMEMPIGIMLINDDYYIEWTNPFIAASFNEDSLVGKSLYDVADAVIPLIKQEVETEIITLHERKFRVIHKPEERLLYFFDVTEQAEIEKMYKDERTVISIIYLDNYEELTQGMDDQTKSSLNSLVTSILNKWATNNGVFLKRVSSERFIAVFSEHILQLLEKGKFTILDEVRETTSKQNVPLTLSIGVGTGYSSLPELGSQAQSSLDLALGRGGDQVAIKQPNGKVKFYGGKTNPVEKRTRVRARVISHALKELVVESDKVLIMGHKNPDMDAIGSSIGILKVAQMNKREGFIVYNKNEIDTGVQRLMDEIKENESLYSRFITPEQAYEIASDDTLLVVVDTHKPSLVIDERLLNRIENVIVIDHHRRGEEFIKNPLLVYMEPYASSTAELVTELLEYQPKNGKIQMLEATALLAGIIVDTKSFTLRTGARTFDAASYLRSHGADTVLVQKFLKEDINTYIKRAKIIENVYFYRDGIVISKGENDVYCDQVLIAQAADTLLTMDGVSASFVISKRSEDTVGISARSLGEINVQVVMENLEGGGHLTNAATQMYDISTDEAETLLQNAIEDYLEGGQKE</sequence>
<reference evidence="19 20" key="1">
    <citation type="submission" date="2013-06" db="EMBL/GenBank/DDBJ databases">
        <title>Whole genome shotgun sequence of Bacillus selenatarsenatis SF-1.</title>
        <authorList>
            <person name="Kuroda M."/>
            <person name="Sei K."/>
            <person name="Yamashita M."/>
            <person name="Ike M."/>
        </authorList>
    </citation>
    <scope>NUCLEOTIDE SEQUENCE [LARGE SCALE GENOMIC DNA]</scope>
    <source>
        <strain evidence="19 20">SF-1</strain>
    </source>
</reference>
<dbReference type="PROSITE" id="PS50887">
    <property type="entry name" value="GGDEF"/>
    <property type="match status" value="1"/>
</dbReference>
<evidence type="ECO:0000256" key="3">
    <source>
        <dbReference type="ARBA" id="ARBA00022475"/>
    </source>
</evidence>
<protein>
    <recommendedName>
        <fullName evidence="14 15">Cyclic-di-AMP phosphodiesterase</fullName>
        <ecNumber evidence="15">3.1.4.-</ecNumber>
    </recommendedName>
</protein>
<dbReference type="InterPro" id="IPR001667">
    <property type="entry name" value="DDH_dom"/>
</dbReference>
<gene>
    <name evidence="19" type="ORF">SAMD00020551_1420</name>
</gene>
<dbReference type="InterPro" id="IPR051319">
    <property type="entry name" value="Oligoribo/pAp-PDE_c-di-AMP_PDE"/>
</dbReference>
<keyword evidence="6 16" id="KW-0479">Metal-binding</keyword>
<feature type="binding site" evidence="16">
    <location>
        <position position="420"/>
    </location>
    <ligand>
        <name>Mn(2+)</name>
        <dbReference type="ChEBI" id="CHEBI:29035"/>
        <label>2</label>
    </ligand>
</feature>
<keyword evidence="3 15" id="KW-1003">Cell membrane</keyword>
<feature type="binding site" evidence="16">
    <location>
        <position position="444"/>
    </location>
    <ligand>
        <name>Mn(2+)</name>
        <dbReference type="ChEBI" id="CHEBI:29035"/>
        <label>2</label>
    </ligand>
</feature>
<evidence type="ECO:0000256" key="16">
    <source>
        <dbReference type="PIRSR" id="PIRSR026583-50"/>
    </source>
</evidence>
<dbReference type="RefSeq" id="WP_041965141.1">
    <property type="nucleotide sequence ID" value="NZ_BASE01000029.1"/>
</dbReference>
<dbReference type="FunFam" id="3.10.310.30:FF:000002">
    <property type="entry name" value="Cyclic-di-AMP phosphodiesterase"/>
    <property type="match status" value="1"/>
</dbReference>
<dbReference type="GO" id="GO:0005886">
    <property type="term" value="C:plasma membrane"/>
    <property type="evidence" value="ECO:0007669"/>
    <property type="project" value="UniProtKB-SubCell"/>
</dbReference>
<dbReference type="Gene3D" id="3.10.310.30">
    <property type="match status" value="1"/>
</dbReference>
<dbReference type="GO" id="GO:0106409">
    <property type="term" value="F:cyclic-di-AMP phosphodiesterase activity"/>
    <property type="evidence" value="ECO:0007669"/>
    <property type="project" value="UniProtKB-EC"/>
</dbReference>
<evidence type="ECO:0000256" key="12">
    <source>
        <dbReference type="ARBA" id="ARBA00051753"/>
    </source>
</evidence>
<dbReference type="GO" id="GO:0016787">
    <property type="term" value="F:hydrolase activity"/>
    <property type="evidence" value="ECO:0007669"/>
    <property type="project" value="UniProtKB-UniRule"/>
</dbReference>
<dbReference type="EMBL" id="BASE01000029">
    <property type="protein sequence ID" value="GAM13279.1"/>
    <property type="molecule type" value="Genomic_DNA"/>
</dbReference>
<evidence type="ECO:0000256" key="15">
    <source>
        <dbReference type="PIRNR" id="PIRNR026583"/>
    </source>
</evidence>
<feature type="binding site" evidence="16">
    <location>
        <position position="420"/>
    </location>
    <ligand>
        <name>Mn(2+)</name>
        <dbReference type="ChEBI" id="CHEBI:29035"/>
        <label>1</label>
    </ligand>
</feature>
<dbReference type="GO" id="GO:0046872">
    <property type="term" value="F:metal ion binding"/>
    <property type="evidence" value="ECO:0007669"/>
    <property type="project" value="UniProtKB-KW"/>
</dbReference>
<dbReference type="GO" id="GO:0003676">
    <property type="term" value="F:nucleic acid binding"/>
    <property type="evidence" value="ECO:0007669"/>
    <property type="project" value="UniProtKB-UniRule"/>
</dbReference>
<evidence type="ECO:0000256" key="5">
    <source>
        <dbReference type="ARBA" id="ARBA00022692"/>
    </source>
</evidence>
<evidence type="ECO:0000313" key="20">
    <source>
        <dbReference type="Proteomes" id="UP000031014"/>
    </source>
</evidence>
<dbReference type="Proteomes" id="UP000031014">
    <property type="component" value="Unassembled WGS sequence"/>
</dbReference>
<evidence type="ECO:0000259" key="18">
    <source>
        <dbReference type="PROSITE" id="PS50887"/>
    </source>
</evidence>
<dbReference type="SUPFAM" id="SSF64182">
    <property type="entry name" value="DHH phosphoesterases"/>
    <property type="match status" value="1"/>
</dbReference>
<feature type="binding site" evidence="16">
    <location>
        <position position="345"/>
    </location>
    <ligand>
        <name>Mn(2+)</name>
        <dbReference type="ChEBI" id="CHEBI:29035"/>
        <label>1</label>
    </ligand>
</feature>
<dbReference type="SMART" id="SM00267">
    <property type="entry name" value="GGDEF"/>
    <property type="match status" value="1"/>
</dbReference>
<dbReference type="OrthoDB" id="9759476at2"/>
<dbReference type="PANTHER" id="PTHR47618">
    <property type="entry name" value="BIFUNCTIONAL OLIGORIBONUCLEASE AND PAP PHOSPHATASE NRNA"/>
    <property type="match status" value="1"/>
</dbReference>
<keyword evidence="8 17" id="KW-1133">Transmembrane helix</keyword>
<keyword evidence="4" id="KW-0349">Heme</keyword>
<proteinExistence type="inferred from homology"/>
<feature type="domain" description="GGDEF" evidence="18">
    <location>
        <begin position="173"/>
        <end position="301"/>
    </location>
</feature>
<keyword evidence="7 15" id="KW-0378">Hydrolase</keyword>
<keyword evidence="11 16" id="KW-0464">Manganese</keyword>
<feature type="binding site" evidence="16">
    <location>
        <position position="499"/>
    </location>
    <ligand>
        <name>Mn(2+)</name>
        <dbReference type="ChEBI" id="CHEBI:29035"/>
        <label>2</label>
    </ligand>
</feature>
<keyword evidence="5 17" id="KW-0812">Transmembrane</keyword>
<feature type="transmembrane region" description="Helical" evidence="17">
    <location>
        <begin position="12"/>
        <end position="28"/>
    </location>
</feature>
<dbReference type="InterPro" id="IPR049553">
    <property type="entry name" value="GdpP-like_PAS"/>
</dbReference>
<feature type="binding site" evidence="16">
    <location>
        <position position="349"/>
    </location>
    <ligand>
        <name>Mn(2+)</name>
        <dbReference type="ChEBI" id="CHEBI:29035"/>
        <label>1</label>
    </ligand>
</feature>
<dbReference type="PIRSF" id="PIRSF026583">
    <property type="entry name" value="YybT"/>
    <property type="match status" value="1"/>
</dbReference>
<dbReference type="InterPro" id="IPR038763">
    <property type="entry name" value="DHH_sf"/>
</dbReference>
<accession>A0A0A8X1Z5</accession>
<evidence type="ECO:0000256" key="6">
    <source>
        <dbReference type="ARBA" id="ARBA00022723"/>
    </source>
</evidence>
<dbReference type="Gene3D" id="3.90.1640.10">
    <property type="entry name" value="inorganic pyrophosphatase (n-terminal core)"/>
    <property type="match status" value="1"/>
</dbReference>
<dbReference type="AlphaFoldDB" id="A0A0A8X1Z5"/>
<organism evidence="19 20">
    <name type="scientific">Mesobacillus selenatarsenatis (strain DSM 18680 / JCM 14380 / FERM P-15431 / SF-1)</name>
    <dbReference type="NCBI Taxonomy" id="1321606"/>
    <lineage>
        <taxon>Bacteria</taxon>
        <taxon>Bacillati</taxon>
        <taxon>Bacillota</taxon>
        <taxon>Bacilli</taxon>
        <taxon>Bacillales</taxon>
        <taxon>Bacillaceae</taxon>
        <taxon>Mesobacillus</taxon>
    </lineage>
</organism>
<evidence type="ECO:0000256" key="7">
    <source>
        <dbReference type="ARBA" id="ARBA00022801"/>
    </source>
</evidence>